<evidence type="ECO:0000313" key="15">
    <source>
        <dbReference type="EMBL" id="CAG4959611.1"/>
    </source>
</evidence>
<dbReference type="OrthoDB" id="10253869at2759"/>
<keyword evidence="5" id="KW-0547">Nucleotide-binding</keyword>
<keyword evidence="7" id="KW-0560">Oxidoreductase</keyword>
<keyword evidence="16" id="KW-1185">Reference proteome</keyword>
<gene>
    <name evidence="15" type="ORF">PAPOLLO_LOCUS6206</name>
</gene>
<evidence type="ECO:0000256" key="12">
    <source>
        <dbReference type="ARBA" id="ARBA00048497"/>
    </source>
</evidence>
<dbReference type="PANTHER" id="PTHR24096:SF422">
    <property type="entry name" value="BCDNA.GH02901"/>
    <property type="match status" value="1"/>
</dbReference>
<proteinExistence type="inferred from homology"/>
<dbReference type="FunFam" id="3.30.300.30:FF:000007">
    <property type="entry name" value="4-coumarate--CoA ligase 2"/>
    <property type="match status" value="1"/>
</dbReference>
<keyword evidence="11" id="KW-0599">Photoprotein</keyword>
<dbReference type="GO" id="GO:0005524">
    <property type="term" value="F:ATP binding"/>
    <property type="evidence" value="ECO:0007669"/>
    <property type="project" value="UniProtKB-KW"/>
</dbReference>
<comment type="subcellular location">
    <subcellularLocation>
        <location evidence="1">Peroxisome</location>
    </subcellularLocation>
</comment>
<dbReference type="Proteomes" id="UP000691718">
    <property type="component" value="Unassembled WGS sequence"/>
</dbReference>
<evidence type="ECO:0000256" key="3">
    <source>
        <dbReference type="ARBA" id="ARBA00012532"/>
    </source>
</evidence>
<dbReference type="CDD" id="cd05911">
    <property type="entry name" value="Firefly_Luc_like"/>
    <property type="match status" value="1"/>
</dbReference>
<comment type="similarity">
    <text evidence="2">Belongs to the ATP-dependent AMP-binding enzyme family.</text>
</comment>
<sequence>MFKNVKTVNRTLSVVERCWKYGSVCARNLNAWTQDRIIKSPFANIEIPNCTLYDYVWQNLDKWPERTASVCATTGRGYTYEQAFKLSNTFAANLRIKLKLKDGDIVAVMLPNIPDFPLVTLGILEAGGVVSTINPVYTSHEVHRQLVVCDAKLVVTLPETVSVVKEALKLAKLNIPIIAVRTNGNAVTEGTILFNELTEDVHVDKSCLKQVRRSINDICFLPYSSGTTGLPKGVELSSKNIIANCEQINEPRIRAHNETTETHQDAVMAVLPFFHIYGATVIMFHKMSQGLKLVTLAKFQPEDFLEALKKYKTNLLFVAPPLVLMMASHPAASPETLQYLETVINGAAPLAVTDANRFFDRCKRKIDFRQGYGLTETSPVVSLTPRGLENYGSVGYPVPNTELKIVDSDMKSLGPNEKGELLVRGPQVMRGYRNNVQANTESFTVDGWFKTGDIAFGDDSGMITIFDRLKELIKVKGYQVPPAELEAILREHPAIIDAAVVGVPHPTKGESPKAFVVLRSGNKANVKEISDFVSEKVAPYKRIDDIVFIDGIPKSSAGKILRRVLKEEFCK</sequence>
<feature type="domain" description="AMP-dependent synthetase/ligase" evidence="13">
    <location>
        <begin position="58"/>
        <end position="432"/>
    </location>
</feature>
<evidence type="ECO:0000256" key="5">
    <source>
        <dbReference type="ARBA" id="ARBA00022741"/>
    </source>
</evidence>
<accession>A0A8S3WHG6</accession>
<evidence type="ECO:0000256" key="11">
    <source>
        <dbReference type="ARBA" id="ARBA00023262"/>
    </source>
</evidence>
<dbReference type="EC" id="1.13.12.7" evidence="3"/>
<dbReference type="GO" id="GO:0005777">
    <property type="term" value="C:peroxisome"/>
    <property type="evidence" value="ECO:0007669"/>
    <property type="project" value="UniProtKB-SubCell"/>
</dbReference>
<comment type="caution">
    <text evidence="15">The sequence shown here is derived from an EMBL/GenBank/DDBJ whole genome shotgun (WGS) entry which is preliminary data.</text>
</comment>
<evidence type="ECO:0000256" key="7">
    <source>
        <dbReference type="ARBA" id="ARBA00023002"/>
    </source>
</evidence>
<evidence type="ECO:0000256" key="4">
    <source>
        <dbReference type="ARBA" id="ARBA00019043"/>
    </source>
</evidence>
<evidence type="ECO:0000256" key="10">
    <source>
        <dbReference type="ARBA" id="ARBA00023223"/>
    </source>
</evidence>
<dbReference type="PROSITE" id="PS00455">
    <property type="entry name" value="AMP_BINDING"/>
    <property type="match status" value="1"/>
</dbReference>
<dbReference type="InterPro" id="IPR000873">
    <property type="entry name" value="AMP-dep_synth/lig_dom"/>
</dbReference>
<evidence type="ECO:0000256" key="1">
    <source>
        <dbReference type="ARBA" id="ARBA00004275"/>
    </source>
</evidence>
<dbReference type="Pfam" id="PF00501">
    <property type="entry name" value="AMP-binding"/>
    <property type="match status" value="1"/>
</dbReference>
<evidence type="ECO:0000259" key="14">
    <source>
        <dbReference type="Pfam" id="PF13193"/>
    </source>
</evidence>
<keyword evidence="8" id="KW-0503">Monooxygenase</keyword>
<keyword evidence="9" id="KW-0576">Peroxisome</keyword>
<keyword evidence="10" id="KW-0455">Luminescence</keyword>
<dbReference type="GO" id="GO:0004497">
    <property type="term" value="F:monooxygenase activity"/>
    <property type="evidence" value="ECO:0007669"/>
    <property type="project" value="UniProtKB-KW"/>
</dbReference>
<reference evidence="15" key="1">
    <citation type="submission" date="2021-04" db="EMBL/GenBank/DDBJ databases">
        <authorList>
            <person name="Tunstrom K."/>
        </authorList>
    </citation>
    <scope>NUCLEOTIDE SEQUENCE</scope>
</reference>
<dbReference type="GO" id="GO:0004467">
    <property type="term" value="F:long-chain fatty acid-CoA ligase activity"/>
    <property type="evidence" value="ECO:0007669"/>
    <property type="project" value="TreeGrafter"/>
</dbReference>
<dbReference type="FunFam" id="3.40.50.12780:FF:000003">
    <property type="entry name" value="Long-chain-fatty-acid--CoA ligase FadD"/>
    <property type="match status" value="1"/>
</dbReference>
<comment type="catalytic activity">
    <reaction evidence="12">
        <text>firefly D-luciferin + ATP + O2 = firefly oxyluciferin + hnu + AMP + CO2 + diphosphate</text>
        <dbReference type="Rhea" id="RHEA:10732"/>
        <dbReference type="ChEBI" id="CHEBI:15379"/>
        <dbReference type="ChEBI" id="CHEBI:16526"/>
        <dbReference type="ChEBI" id="CHEBI:16792"/>
        <dbReference type="ChEBI" id="CHEBI:30212"/>
        <dbReference type="ChEBI" id="CHEBI:30616"/>
        <dbReference type="ChEBI" id="CHEBI:33019"/>
        <dbReference type="ChEBI" id="CHEBI:58038"/>
        <dbReference type="ChEBI" id="CHEBI:456215"/>
        <dbReference type="EC" id="1.13.12.7"/>
    </reaction>
</comment>
<protein>
    <recommendedName>
        <fullName evidence="4">Luciferin 4-monooxygenase</fullName>
        <ecNumber evidence="3">1.13.12.7</ecNumber>
    </recommendedName>
</protein>
<dbReference type="GO" id="GO:0046949">
    <property type="term" value="P:fatty-acyl-CoA biosynthetic process"/>
    <property type="evidence" value="ECO:0007669"/>
    <property type="project" value="TreeGrafter"/>
</dbReference>
<dbReference type="AlphaFoldDB" id="A0A8S3WHG6"/>
<dbReference type="EMBL" id="CAJQZP010000397">
    <property type="protein sequence ID" value="CAG4959611.1"/>
    <property type="molecule type" value="Genomic_DNA"/>
</dbReference>
<evidence type="ECO:0000256" key="6">
    <source>
        <dbReference type="ARBA" id="ARBA00022840"/>
    </source>
</evidence>
<evidence type="ECO:0000256" key="2">
    <source>
        <dbReference type="ARBA" id="ARBA00006432"/>
    </source>
</evidence>
<evidence type="ECO:0000259" key="13">
    <source>
        <dbReference type="Pfam" id="PF00501"/>
    </source>
</evidence>
<dbReference type="PANTHER" id="PTHR24096">
    <property type="entry name" value="LONG-CHAIN-FATTY-ACID--COA LIGASE"/>
    <property type="match status" value="1"/>
</dbReference>
<dbReference type="GO" id="GO:0008218">
    <property type="term" value="P:bioluminescence"/>
    <property type="evidence" value="ECO:0007669"/>
    <property type="project" value="UniProtKB-KW"/>
</dbReference>
<feature type="domain" description="AMP-binding enzyme C-terminal" evidence="14">
    <location>
        <begin position="484"/>
        <end position="559"/>
    </location>
</feature>
<evidence type="ECO:0000256" key="8">
    <source>
        <dbReference type="ARBA" id="ARBA00023033"/>
    </source>
</evidence>
<evidence type="ECO:0000256" key="9">
    <source>
        <dbReference type="ARBA" id="ARBA00023140"/>
    </source>
</evidence>
<dbReference type="InterPro" id="IPR025110">
    <property type="entry name" value="AMP-bd_C"/>
</dbReference>
<organism evidence="15 16">
    <name type="scientific">Parnassius apollo</name>
    <name type="common">Apollo butterfly</name>
    <name type="synonym">Papilio apollo</name>
    <dbReference type="NCBI Taxonomy" id="110799"/>
    <lineage>
        <taxon>Eukaryota</taxon>
        <taxon>Metazoa</taxon>
        <taxon>Ecdysozoa</taxon>
        <taxon>Arthropoda</taxon>
        <taxon>Hexapoda</taxon>
        <taxon>Insecta</taxon>
        <taxon>Pterygota</taxon>
        <taxon>Neoptera</taxon>
        <taxon>Endopterygota</taxon>
        <taxon>Lepidoptera</taxon>
        <taxon>Glossata</taxon>
        <taxon>Ditrysia</taxon>
        <taxon>Papilionoidea</taxon>
        <taxon>Papilionidae</taxon>
        <taxon>Parnassiinae</taxon>
        <taxon>Parnassini</taxon>
        <taxon>Parnassius</taxon>
        <taxon>Parnassius</taxon>
    </lineage>
</organism>
<dbReference type="Pfam" id="PF13193">
    <property type="entry name" value="AMP-binding_C"/>
    <property type="match status" value="1"/>
</dbReference>
<dbReference type="InterPro" id="IPR020845">
    <property type="entry name" value="AMP-binding_CS"/>
</dbReference>
<evidence type="ECO:0000313" key="16">
    <source>
        <dbReference type="Proteomes" id="UP000691718"/>
    </source>
</evidence>
<keyword evidence="6" id="KW-0067">ATP-binding</keyword>
<name>A0A8S3WHG6_PARAO</name>